<dbReference type="InterPro" id="IPR014001">
    <property type="entry name" value="Helicase_ATP-bd"/>
</dbReference>
<evidence type="ECO:0000313" key="6">
    <source>
        <dbReference type="Proteomes" id="UP000036780"/>
    </source>
</evidence>
<dbReference type="EMBL" id="LGTO01000007">
    <property type="protein sequence ID" value="KNE20397.1"/>
    <property type="molecule type" value="Genomic_DNA"/>
</dbReference>
<dbReference type="PANTHER" id="PTHR13710">
    <property type="entry name" value="DNA HELICASE RECQ FAMILY MEMBER"/>
    <property type="match status" value="1"/>
</dbReference>
<dbReference type="InterPro" id="IPR027417">
    <property type="entry name" value="P-loop_NTPase"/>
</dbReference>
<dbReference type="InterPro" id="IPR011545">
    <property type="entry name" value="DEAD/DEAH_box_helicase_dom"/>
</dbReference>
<dbReference type="SMART" id="SM00490">
    <property type="entry name" value="HELICc"/>
    <property type="match status" value="1"/>
</dbReference>
<keyword evidence="3 5" id="KW-0347">Helicase</keyword>
<dbReference type="FunFam" id="3.40.50.300:FF:001389">
    <property type="entry name" value="ATP-dependent DNA helicase RecQ"/>
    <property type="match status" value="1"/>
</dbReference>
<dbReference type="GO" id="GO:0005737">
    <property type="term" value="C:cytoplasm"/>
    <property type="evidence" value="ECO:0007669"/>
    <property type="project" value="TreeGrafter"/>
</dbReference>
<sequence length="519" mass="60984">MQHHVDYLKQKLTDYFGYDSFRQGQLEIIDDILTGENVLGVLPTGSGKSVCYQLPAMLLDGITIVVSPLISLMMDQVKQLKAKRWKRVTAINSFMDRKEREQVLQSLHTYQLIYVSPELLQQEMFQSRLKTLHVRLFVIDEAHCISQWGHEFRPDYMRLKQIIAHCNYPPILALSATATPKVQTDIIDSLGGLPFTKHIYPIDRTNIAFCIQKVEVEQEKVIILTEILQTYRVPSLIYFSSRQKAEEVAVTLAGKLNRRIAVYHGGMEQHDRISIQQQFMSDQIDVVCCTSAFGMGINKPDIRLIIHYHLTTQMESYIQEVGRAGRDGAASVSLLLYCNKDIQLPKFIISRELPEKHELVTIFQQLKLWYDQEKRLPLQEEEMTQQLNISEIQWRFIRYHFEKHGIIKQNQIYYHSETWKKVYQQIDSYIVERNKIKQTKLTHVLNWVHQTDCLRKHLYKEFQLSYHPATFQCCSNCGFSWENWNPPQKQAPDSMNYSWQEKLKQKLLIGAIYETERLY</sequence>
<dbReference type="SUPFAM" id="SSF52540">
    <property type="entry name" value="P-loop containing nucleoside triphosphate hydrolases"/>
    <property type="match status" value="1"/>
</dbReference>
<dbReference type="GO" id="GO:0016787">
    <property type="term" value="F:hydrolase activity"/>
    <property type="evidence" value="ECO:0007669"/>
    <property type="project" value="UniProtKB-KW"/>
</dbReference>
<dbReference type="GO" id="GO:0009378">
    <property type="term" value="F:four-way junction helicase activity"/>
    <property type="evidence" value="ECO:0007669"/>
    <property type="project" value="TreeGrafter"/>
</dbReference>
<comment type="caution">
    <text evidence="5">The sequence shown here is derived from an EMBL/GenBank/DDBJ whole genome shotgun (WGS) entry which is preliminary data.</text>
</comment>
<dbReference type="GeneID" id="66870442"/>
<name>A0A0L0QP86_VIRPA</name>
<dbReference type="GO" id="GO:0005524">
    <property type="term" value="F:ATP binding"/>
    <property type="evidence" value="ECO:0007669"/>
    <property type="project" value="UniProtKB-KW"/>
</dbReference>
<evidence type="ECO:0000256" key="3">
    <source>
        <dbReference type="ARBA" id="ARBA00022806"/>
    </source>
</evidence>
<proteinExistence type="predicted"/>
<dbReference type="InterPro" id="IPR001650">
    <property type="entry name" value="Helicase_C-like"/>
</dbReference>
<dbReference type="GO" id="GO:0043590">
    <property type="term" value="C:bacterial nucleoid"/>
    <property type="evidence" value="ECO:0007669"/>
    <property type="project" value="TreeGrafter"/>
</dbReference>
<dbReference type="PROSITE" id="PS51192">
    <property type="entry name" value="HELICASE_ATP_BIND_1"/>
    <property type="match status" value="1"/>
</dbReference>
<dbReference type="NCBIfam" id="TIGR00614">
    <property type="entry name" value="recQ_fam"/>
    <property type="match status" value="1"/>
</dbReference>
<protein>
    <submittedName>
        <fullName evidence="5">ATP-dependent DNA helicase</fullName>
    </submittedName>
</protein>
<evidence type="ECO:0000313" key="5">
    <source>
        <dbReference type="EMBL" id="KNE20397.1"/>
    </source>
</evidence>
<keyword evidence="1" id="KW-0547">Nucleotide-binding</keyword>
<evidence type="ECO:0000256" key="2">
    <source>
        <dbReference type="ARBA" id="ARBA00022801"/>
    </source>
</evidence>
<dbReference type="GO" id="GO:0006310">
    <property type="term" value="P:DNA recombination"/>
    <property type="evidence" value="ECO:0007669"/>
    <property type="project" value="InterPro"/>
</dbReference>
<accession>A0A0L0QP86</accession>
<reference evidence="6" key="1">
    <citation type="submission" date="2015-07" db="EMBL/GenBank/DDBJ databases">
        <title>Fjat-10053 dsm26.</title>
        <authorList>
            <person name="Liu B."/>
            <person name="Wang J."/>
            <person name="Zhu Y."/>
            <person name="Liu G."/>
            <person name="Chen Q."/>
            <person name="Chen Z."/>
            <person name="Lan J."/>
            <person name="Che J."/>
            <person name="Ge C."/>
            <person name="Shi H."/>
            <person name="Pan Z."/>
            <person name="Liu X."/>
        </authorList>
    </citation>
    <scope>NUCLEOTIDE SEQUENCE [LARGE SCALE GENOMIC DNA]</scope>
    <source>
        <strain evidence="6">DSM 26</strain>
    </source>
</reference>
<keyword evidence="2" id="KW-0378">Hydrolase</keyword>
<dbReference type="InterPro" id="IPR004589">
    <property type="entry name" value="DNA_helicase_ATP-dep_RecQ"/>
</dbReference>
<dbReference type="OrthoDB" id="9763310at2"/>
<dbReference type="RefSeq" id="WP_050352972.1">
    <property type="nucleotide sequence ID" value="NZ_BOSN01000001.1"/>
</dbReference>
<dbReference type="Pfam" id="PF00270">
    <property type="entry name" value="DEAD"/>
    <property type="match status" value="1"/>
</dbReference>
<dbReference type="GO" id="GO:0043138">
    <property type="term" value="F:3'-5' DNA helicase activity"/>
    <property type="evidence" value="ECO:0007669"/>
    <property type="project" value="TreeGrafter"/>
</dbReference>
<dbReference type="CDD" id="cd17920">
    <property type="entry name" value="DEXHc_RecQ"/>
    <property type="match status" value="1"/>
</dbReference>
<keyword evidence="4" id="KW-0067">ATP-binding</keyword>
<dbReference type="Proteomes" id="UP000036780">
    <property type="component" value="Unassembled WGS sequence"/>
</dbReference>
<keyword evidence="6" id="KW-1185">Reference proteome</keyword>
<dbReference type="PATRIC" id="fig|1473.5.peg.2469"/>
<dbReference type="AlphaFoldDB" id="A0A0L0QP86"/>
<dbReference type="PANTHER" id="PTHR13710:SF84">
    <property type="entry name" value="ATP-DEPENDENT DNA HELICASE RECS-RELATED"/>
    <property type="match status" value="1"/>
</dbReference>
<dbReference type="GO" id="GO:0003676">
    <property type="term" value="F:nucleic acid binding"/>
    <property type="evidence" value="ECO:0007669"/>
    <property type="project" value="InterPro"/>
</dbReference>
<dbReference type="GO" id="GO:0030894">
    <property type="term" value="C:replisome"/>
    <property type="evidence" value="ECO:0007669"/>
    <property type="project" value="TreeGrafter"/>
</dbReference>
<gene>
    <name evidence="5" type="ORF">AFK71_18660</name>
</gene>
<dbReference type="Pfam" id="PF00271">
    <property type="entry name" value="Helicase_C"/>
    <property type="match status" value="1"/>
</dbReference>
<dbReference type="GO" id="GO:0006281">
    <property type="term" value="P:DNA repair"/>
    <property type="evidence" value="ECO:0007669"/>
    <property type="project" value="TreeGrafter"/>
</dbReference>
<evidence type="ECO:0000256" key="1">
    <source>
        <dbReference type="ARBA" id="ARBA00022741"/>
    </source>
</evidence>
<dbReference type="SMART" id="SM00487">
    <property type="entry name" value="DEXDc"/>
    <property type="match status" value="1"/>
</dbReference>
<evidence type="ECO:0000256" key="4">
    <source>
        <dbReference type="ARBA" id="ARBA00022840"/>
    </source>
</evidence>
<organism evidence="5 6">
    <name type="scientific">Virgibacillus pantothenticus</name>
    <dbReference type="NCBI Taxonomy" id="1473"/>
    <lineage>
        <taxon>Bacteria</taxon>
        <taxon>Bacillati</taxon>
        <taxon>Bacillota</taxon>
        <taxon>Bacilli</taxon>
        <taxon>Bacillales</taxon>
        <taxon>Bacillaceae</taxon>
        <taxon>Virgibacillus</taxon>
    </lineage>
</organism>
<dbReference type="Gene3D" id="3.40.50.300">
    <property type="entry name" value="P-loop containing nucleotide triphosphate hydrolases"/>
    <property type="match status" value="2"/>
</dbReference>
<dbReference type="PROSITE" id="PS51194">
    <property type="entry name" value="HELICASE_CTER"/>
    <property type="match status" value="1"/>
</dbReference>